<evidence type="ECO:0000256" key="7">
    <source>
        <dbReference type="ARBA" id="ARBA00022601"/>
    </source>
</evidence>
<dbReference type="Pfam" id="PF25162">
    <property type="entry name" value="DUF7827"/>
    <property type="match status" value="1"/>
</dbReference>
<dbReference type="NCBIfam" id="NF045517">
    <property type="entry name" value="halo_surf_dom"/>
    <property type="match status" value="1"/>
</dbReference>
<dbReference type="Pfam" id="PF18204">
    <property type="entry name" value="PGF-CTERM"/>
    <property type="match status" value="1"/>
</dbReference>
<keyword evidence="12" id="KW-0325">Glycoprotein</keyword>
<dbReference type="Proteomes" id="UP001597092">
    <property type="component" value="Unassembled WGS sequence"/>
</dbReference>
<evidence type="ECO:0000256" key="10">
    <source>
        <dbReference type="ARBA" id="ARBA00022989"/>
    </source>
</evidence>
<evidence type="ECO:0000256" key="11">
    <source>
        <dbReference type="ARBA" id="ARBA00023136"/>
    </source>
</evidence>
<feature type="domain" description="PGF-CTERM archaeal protein-sorting signal" evidence="15">
    <location>
        <begin position="919"/>
        <end position="941"/>
    </location>
</feature>
<evidence type="ECO:0000256" key="6">
    <source>
        <dbReference type="ARBA" id="ARBA00022525"/>
    </source>
</evidence>
<accession>A0ABD6DQ79</accession>
<evidence type="ECO:0000313" key="18">
    <source>
        <dbReference type="Proteomes" id="UP001597092"/>
    </source>
</evidence>
<evidence type="ECO:0000259" key="15">
    <source>
        <dbReference type="Pfam" id="PF18204"/>
    </source>
</evidence>
<dbReference type="NCBIfam" id="TIGR04207">
    <property type="entry name" value="halo_sig_pep"/>
    <property type="match status" value="1"/>
</dbReference>
<comment type="caution">
    <text evidence="17">The sequence shown here is derived from an EMBL/GenBank/DDBJ whole genome shotgun (WGS) entry which is preliminary data.</text>
</comment>
<dbReference type="EMBL" id="JBHUDP010000001">
    <property type="protein sequence ID" value="MFD1684085.1"/>
    <property type="molecule type" value="Genomic_DNA"/>
</dbReference>
<keyword evidence="6" id="KW-0964">Secreted</keyword>
<evidence type="ECO:0000313" key="17">
    <source>
        <dbReference type="EMBL" id="MFD1684085.1"/>
    </source>
</evidence>
<dbReference type="GO" id="GO:0005886">
    <property type="term" value="C:plasma membrane"/>
    <property type="evidence" value="ECO:0007669"/>
    <property type="project" value="UniProtKB-SubCell"/>
</dbReference>
<gene>
    <name evidence="17" type="ORF">ACFSAS_00495</name>
</gene>
<evidence type="ECO:0000256" key="4">
    <source>
        <dbReference type="ARBA" id="ARBA00022475"/>
    </source>
</evidence>
<dbReference type="AlphaFoldDB" id="A0ABD6DQ79"/>
<evidence type="ECO:0000256" key="5">
    <source>
        <dbReference type="ARBA" id="ARBA00022512"/>
    </source>
</evidence>
<comment type="similarity">
    <text evidence="3">Belongs to the halobacterial S-layer protein family.</text>
</comment>
<proteinExistence type="inferred from homology"/>
<dbReference type="NCBIfam" id="TIGR04126">
    <property type="entry name" value="PGF_CTERM"/>
    <property type="match status" value="1"/>
</dbReference>
<dbReference type="InterPro" id="IPR057149">
    <property type="entry name" value="DUF7827"/>
</dbReference>
<evidence type="ECO:0000256" key="12">
    <source>
        <dbReference type="ARBA" id="ARBA00023180"/>
    </source>
</evidence>
<keyword evidence="5" id="KW-0134">Cell wall</keyword>
<evidence type="ECO:0000259" key="16">
    <source>
        <dbReference type="Pfam" id="PF25162"/>
    </source>
</evidence>
<evidence type="ECO:0000256" key="13">
    <source>
        <dbReference type="SAM" id="MobiDB-lite"/>
    </source>
</evidence>
<sequence>MTNGNYRLKARAVFLAALMVFSVFAGTVAFAGTAAANASDISEVSAEDVPVEQDEVTQKIELDITVTDGNDDTVNIDTADVPAGVSVDNIDVISTNTSAVSVSSISSSSFDVADESPSGEDGTATVLVYFEHNTEGLSPQTGANIDFNASSGDGSAEVAFDLVAGNDAQLNSGSTYWQGQETAVYVDGSFSSGGVTIEGDDQLQIREYDTSGDDPQIGTLQDEFSLEGGYADVSTDDLDGEYVVTPASDSSVALVIDDGEITSVVEESNLAANTVAWEVTTQDLSIDFDEESVTNSGEDSANELEIETNRGSSDIEVSADGDLEQQELLDIFSDSAFNAQPLPDYDDDSEDTIVLGSIGDVTEDTDFEDIDEGEYEFTFEVSDSTAEDSGTVEVTESDVDAGFSQGTFSQTAGDVVNMTIQLEDTDSAWVQLGDEDSGFVDILYIEDDDDDDEVTFWVNTRTVGTSAAFDQTYYSEDDIVESQIHGGIDEPDSGPTFEDEDGNDIGTFSDYLTELDLIDSDEDPTDQLIRPLQPTTYDVSVGGDEVFIVNDDDESELNDEIGLATLDLTEPGVDNLQTWTAPSDNADADEELQEVLDIVTQQTEIAEDDRLVIQAEASGIYGHMVAIDENGFDAFEDGFSASTLYELDERDGEGVDFTVEADDATGNQEATSLDLENVDNQDIFILVDNQAGQMFIIVDTSSDDAFSGGDIDTPEEFTADLTYETDSSDRFEFDGSGPLGGADGDTDEAAYPYFDTGDDQSQSAEFTIAEGSATFDNQQDGVVQIANTGEATVSGETNIAPGSDASVRVRSDQGVSPSFVKTVSTEIGDDGVFEATFDFSEQSVGDTGTVSLRVGGSAYGQTDAEIVEDVGTATPEPDTATPEPDTATPEPDTATPEPDTATPEPEPDTDTPTETDTGTPGFGVVVALTALIAAALLAIRRES</sequence>
<dbReference type="InterPro" id="IPR026452">
    <property type="entry name" value="Surf_glycop_sig_pep"/>
</dbReference>
<keyword evidence="11 14" id="KW-0472">Membrane</keyword>
<dbReference type="InterPro" id="IPR026371">
    <property type="entry name" value="PGF_CTERM"/>
</dbReference>
<keyword evidence="4" id="KW-1003">Cell membrane</keyword>
<reference evidence="17 18" key="1">
    <citation type="journal article" date="2019" name="Int. J. Syst. Evol. Microbiol.">
        <title>The Global Catalogue of Microorganisms (GCM) 10K type strain sequencing project: providing services to taxonomists for standard genome sequencing and annotation.</title>
        <authorList>
            <consortium name="The Broad Institute Genomics Platform"/>
            <consortium name="The Broad Institute Genome Sequencing Center for Infectious Disease"/>
            <person name="Wu L."/>
            <person name="Ma J."/>
        </authorList>
    </citation>
    <scope>NUCLEOTIDE SEQUENCE [LARGE SCALE GENOMIC DNA]</scope>
    <source>
        <strain evidence="17 18">CGMCC 1.10387</strain>
    </source>
</reference>
<evidence type="ECO:0000256" key="3">
    <source>
        <dbReference type="ARBA" id="ARBA00009327"/>
    </source>
</evidence>
<keyword evidence="7" id="KW-0701">S-layer</keyword>
<dbReference type="RefSeq" id="WP_256308410.1">
    <property type="nucleotide sequence ID" value="NZ_JANHAW010000002.1"/>
</dbReference>
<keyword evidence="10 14" id="KW-1133">Transmembrane helix</keyword>
<feature type="domain" description="DUF7827" evidence="16">
    <location>
        <begin position="397"/>
        <end position="489"/>
    </location>
</feature>
<feature type="transmembrane region" description="Helical" evidence="14">
    <location>
        <begin position="921"/>
        <end position="939"/>
    </location>
</feature>
<evidence type="ECO:0000256" key="8">
    <source>
        <dbReference type="ARBA" id="ARBA00022692"/>
    </source>
</evidence>
<keyword evidence="18" id="KW-1185">Reference proteome</keyword>
<organism evidence="17 18">
    <name type="scientific">Halobellus litoreus</name>
    <dbReference type="NCBI Taxonomy" id="755310"/>
    <lineage>
        <taxon>Archaea</taxon>
        <taxon>Methanobacteriati</taxon>
        <taxon>Methanobacteriota</taxon>
        <taxon>Stenosarchaea group</taxon>
        <taxon>Halobacteria</taxon>
        <taxon>Halobacteriales</taxon>
        <taxon>Haloferacaceae</taxon>
        <taxon>Halobellus</taxon>
    </lineage>
</organism>
<evidence type="ECO:0000256" key="14">
    <source>
        <dbReference type="SAM" id="Phobius"/>
    </source>
</evidence>
<evidence type="ECO:0000256" key="2">
    <source>
        <dbReference type="ARBA" id="ARBA00004237"/>
    </source>
</evidence>
<evidence type="ECO:0000256" key="9">
    <source>
        <dbReference type="ARBA" id="ARBA00022729"/>
    </source>
</evidence>
<feature type="region of interest" description="Disordered" evidence="13">
    <location>
        <begin position="872"/>
        <end position="921"/>
    </location>
</feature>
<protein>
    <submittedName>
        <fullName evidence="17">BGTF surface domain-containing protein</fullName>
    </submittedName>
</protein>
<comment type="subcellular location">
    <subcellularLocation>
        <location evidence="1">Cell membrane</location>
    </subcellularLocation>
    <subcellularLocation>
        <location evidence="2">Secreted</location>
        <location evidence="2">Cell wall</location>
        <location evidence="2">S-layer</location>
    </subcellularLocation>
</comment>
<name>A0ABD6DQ79_9EURY</name>
<dbReference type="GO" id="GO:0030115">
    <property type="term" value="C:S-layer"/>
    <property type="evidence" value="ECO:0007669"/>
    <property type="project" value="UniProtKB-SubCell"/>
</dbReference>
<keyword evidence="8 14" id="KW-0812">Transmembrane</keyword>
<keyword evidence="9" id="KW-0732">Signal</keyword>
<feature type="compositionally biased region" description="Low complexity" evidence="13">
    <location>
        <begin position="872"/>
        <end position="903"/>
    </location>
</feature>
<evidence type="ECO:0000256" key="1">
    <source>
        <dbReference type="ARBA" id="ARBA00004236"/>
    </source>
</evidence>